<comment type="caution">
    <text evidence="1">The sequence shown here is derived from an EMBL/GenBank/DDBJ whole genome shotgun (WGS) entry which is preliminary data.</text>
</comment>
<evidence type="ECO:0000313" key="2">
    <source>
        <dbReference type="Proteomes" id="UP000295195"/>
    </source>
</evidence>
<accession>A0A4R6CTB7</accession>
<dbReference type="AlphaFoldDB" id="A0A4R6CTB7"/>
<dbReference type="Proteomes" id="UP000295195">
    <property type="component" value="Unassembled WGS sequence"/>
</dbReference>
<reference evidence="1 2" key="1">
    <citation type="submission" date="2017-06" db="EMBL/GenBank/DDBJ databases">
        <authorList>
            <person name="Swanenburg J."/>
            <person name="Kort R."/>
        </authorList>
    </citation>
    <scope>NUCLEOTIDE SEQUENCE [LARGE SCALE GENOMIC DNA]</scope>
    <source>
        <strain evidence="1 2">RL05</strain>
    </source>
</reference>
<gene>
    <name evidence="1" type="ORF">CEE75_05610</name>
</gene>
<organism evidence="1 2">
    <name type="scientific">Lactobacillus crispatus</name>
    <dbReference type="NCBI Taxonomy" id="47770"/>
    <lineage>
        <taxon>Bacteria</taxon>
        <taxon>Bacillati</taxon>
        <taxon>Bacillota</taxon>
        <taxon>Bacilli</taxon>
        <taxon>Lactobacillales</taxon>
        <taxon>Lactobacillaceae</taxon>
        <taxon>Lactobacillus</taxon>
    </lineage>
</organism>
<protein>
    <submittedName>
        <fullName evidence="1">Head-tail adaptor protein</fullName>
    </submittedName>
</protein>
<proteinExistence type="predicted"/>
<name>A0A4R6CTB7_9LACO</name>
<dbReference type="RefSeq" id="WP_060462826.1">
    <property type="nucleotide sequence ID" value="NZ_JAAUWJ010000013.1"/>
</dbReference>
<evidence type="ECO:0000313" key="1">
    <source>
        <dbReference type="EMBL" id="TDN31657.1"/>
    </source>
</evidence>
<dbReference type="EMBL" id="NKLP01000099">
    <property type="protein sequence ID" value="TDN31657.1"/>
    <property type="molecule type" value="Genomic_DNA"/>
</dbReference>
<sequence length="116" mass="13609">MKTVQLQNPDRLNMSIELGYIEEFTDENDNPVINFHRLIHTRCGRWSPNTSQMIQKEGLNLTHSHIVVVHHKNDWNGITHAKFNGQLYEVTLFNQDPYFNQTAYDLISLREVEKNG</sequence>